<protein>
    <submittedName>
        <fullName evidence="1">Uncharacterized protein</fullName>
    </submittedName>
</protein>
<dbReference type="EMBL" id="CP025704">
    <property type="protein sequence ID" value="AUN99956.1"/>
    <property type="molecule type" value="Genomic_DNA"/>
</dbReference>
<dbReference type="PANTHER" id="PTHR10151">
    <property type="entry name" value="ECTONUCLEOTIDE PYROPHOSPHATASE/PHOSPHODIESTERASE"/>
    <property type="match status" value="1"/>
</dbReference>
<reference evidence="1 2" key="1">
    <citation type="submission" date="2018-01" db="EMBL/GenBank/DDBJ databases">
        <title>Complete genome sequence of Bacteriovorax stolpii DSM12778.</title>
        <authorList>
            <person name="Tang B."/>
            <person name="Chang J."/>
        </authorList>
    </citation>
    <scope>NUCLEOTIDE SEQUENCE [LARGE SCALE GENOMIC DNA]</scope>
    <source>
        <strain evidence="1 2">DSM 12778</strain>
    </source>
</reference>
<dbReference type="InterPro" id="IPR017850">
    <property type="entry name" value="Alkaline_phosphatase_core_sf"/>
</dbReference>
<organism evidence="1 2">
    <name type="scientific">Bacteriovorax stolpii</name>
    <name type="common">Bdellovibrio stolpii</name>
    <dbReference type="NCBI Taxonomy" id="960"/>
    <lineage>
        <taxon>Bacteria</taxon>
        <taxon>Pseudomonadati</taxon>
        <taxon>Bdellovibrionota</taxon>
        <taxon>Bacteriovoracia</taxon>
        <taxon>Bacteriovoracales</taxon>
        <taxon>Bacteriovoracaceae</taxon>
        <taxon>Bacteriovorax</taxon>
    </lineage>
</organism>
<accession>A0A2K9NWS7</accession>
<evidence type="ECO:0000313" key="2">
    <source>
        <dbReference type="Proteomes" id="UP000235584"/>
    </source>
</evidence>
<keyword evidence="2" id="KW-1185">Reference proteome</keyword>
<dbReference type="InterPro" id="IPR002591">
    <property type="entry name" value="Phosphodiest/P_Trfase"/>
</dbReference>
<dbReference type="RefSeq" id="WP_102245245.1">
    <property type="nucleotide sequence ID" value="NZ_CP025704.1"/>
</dbReference>
<gene>
    <name evidence="1" type="ORF">C0V70_17955</name>
</gene>
<dbReference type="KEGG" id="bsto:C0V70_17955"/>
<name>A0A2K9NWS7_BACTC</name>
<sequence>MKNRILSKHSVPLIIQVTSVIFFFFAVFIANKQAPSSFEKNKIKVYWFIPDGLRADRKQFNIFEWANNGELPNLRLLMARGSYGYSRPVFPGHTPTNFATLLTGVNPDKHGVADGAMRTFGYPLSMVSKGGFSSLAKLVAPIWTELEDKSYIVSLQSVPGSTPPEIFKGNVIKGRWGGWGVEFPSMVVEPEQKDEKLYKSLGHNRLVFASGPELLTFAHEKKTNFYEFKTWGQSFNIQVLKDAVTLSVNGSEFLLKEGQWSNWFMLPLTYELKNDYQIHSPKKTDWENQLSSVEVNVHAKVKLIALSDGKFRLRILFDSLNEYLTYPTVLADDMTKKLGPMVDFVDNYPPQLIYHKNDKQTFLEESKLSWDWHQRVVPYLMKDLKSDFIIHSVYNPNQMLTSRWWLPYIDNDGHLSKTISAEEKKLLWTEVKDMYREMDRVLGEIMKNADENTYIVLSSDHGAIPLNNEVRLNNLFAKKGWLKFHYSKRTKSYEIDWKETQVVFLQMNNIYVNPKGLGDPYNPVHTQESEKLKEEVIKAINELKDNKTGKRILAGVWRREAVEEIHMPKERVGDLVISPLPGFSWVEDVSEDGEVVTGSLKGGYKQALNPEHIEGLLTPFVIAGPGIKTNFKIERVLQHVDQYATIAKITKINHPTKPVLDGKVISEIFYIGEK</sequence>
<dbReference type="GO" id="GO:0016787">
    <property type="term" value="F:hydrolase activity"/>
    <property type="evidence" value="ECO:0007669"/>
    <property type="project" value="UniProtKB-ARBA"/>
</dbReference>
<dbReference type="Pfam" id="PF01663">
    <property type="entry name" value="Phosphodiest"/>
    <property type="match status" value="2"/>
</dbReference>
<dbReference type="AlphaFoldDB" id="A0A2K9NWS7"/>
<dbReference type="Proteomes" id="UP000235584">
    <property type="component" value="Chromosome"/>
</dbReference>
<dbReference type="SUPFAM" id="SSF53649">
    <property type="entry name" value="Alkaline phosphatase-like"/>
    <property type="match status" value="1"/>
</dbReference>
<dbReference type="Gene3D" id="3.40.720.10">
    <property type="entry name" value="Alkaline Phosphatase, subunit A"/>
    <property type="match status" value="2"/>
</dbReference>
<proteinExistence type="predicted"/>
<evidence type="ECO:0000313" key="1">
    <source>
        <dbReference type="EMBL" id="AUN99956.1"/>
    </source>
</evidence>
<dbReference type="PANTHER" id="PTHR10151:SF120">
    <property type="entry name" value="BIS(5'-ADENOSYL)-TRIPHOSPHATASE"/>
    <property type="match status" value="1"/>
</dbReference>